<dbReference type="Pfam" id="PF06687">
    <property type="entry name" value="SUR7"/>
    <property type="match status" value="1"/>
</dbReference>
<evidence type="ECO:0000256" key="3">
    <source>
        <dbReference type="SAM" id="SignalP"/>
    </source>
</evidence>
<reference evidence="4 5" key="1">
    <citation type="submission" date="2023-01" db="EMBL/GenBank/DDBJ databases">
        <title>Analysis of 21 Apiospora genomes using comparative genomics revels a genus with tremendous synthesis potential of carbohydrate active enzymes and secondary metabolites.</title>
        <authorList>
            <person name="Sorensen T."/>
        </authorList>
    </citation>
    <scope>NUCLEOTIDE SEQUENCE [LARGE SCALE GENOMIC DNA]</scope>
    <source>
        <strain evidence="4 5">CBS 135458</strain>
    </source>
</reference>
<dbReference type="RefSeq" id="XP_066711457.1">
    <property type="nucleotide sequence ID" value="XM_066862347.1"/>
</dbReference>
<dbReference type="InterPro" id="IPR009571">
    <property type="entry name" value="SUR7/Rim9-like_fungi"/>
</dbReference>
<organism evidence="4 5">
    <name type="scientific">Apiospora phragmitis</name>
    <dbReference type="NCBI Taxonomy" id="2905665"/>
    <lineage>
        <taxon>Eukaryota</taxon>
        <taxon>Fungi</taxon>
        <taxon>Dikarya</taxon>
        <taxon>Ascomycota</taxon>
        <taxon>Pezizomycotina</taxon>
        <taxon>Sordariomycetes</taxon>
        <taxon>Xylariomycetidae</taxon>
        <taxon>Amphisphaeriales</taxon>
        <taxon>Apiosporaceae</taxon>
        <taxon>Apiospora</taxon>
    </lineage>
</organism>
<dbReference type="Proteomes" id="UP001480595">
    <property type="component" value="Unassembled WGS sequence"/>
</dbReference>
<feature type="signal peptide" evidence="3">
    <location>
        <begin position="1"/>
        <end position="29"/>
    </location>
</feature>
<keyword evidence="2" id="KW-1133">Transmembrane helix</keyword>
<evidence type="ECO:0000313" key="4">
    <source>
        <dbReference type="EMBL" id="KAK8049208.1"/>
    </source>
</evidence>
<evidence type="ECO:0000256" key="2">
    <source>
        <dbReference type="SAM" id="Phobius"/>
    </source>
</evidence>
<dbReference type="InterPro" id="IPR051380">
    <property type="entry name" value="pH-response_reg_palI/RIM9"/>
</dbReference>
<keyword evidence="2" id="KW-0812">Transmembrane</keyword>
<gene>
    <name evidence="4" type="ORF">PG994_010938</name>
</gene>
<name>A0ABR1TRJ8_9PEZI</name>
<proteinExistence type="predicted"/>
<evidence type="ECO:0000313" key="5">
    <source>
        <dbReference type="Proteomes" id="UP001480595"/>
    </source>
</evidence>
<feature type="chain" id="PRO_5046146298" evidence="3">
    <location>
        <begin position="30"/>
        <end position="237"/>
    </location>
</feature>
<accession>A0ABR1TRJ8</accession>
<keyword evidence="5" id="KW-1185">Reference proteome</keyword>
<keyword evidence="2" id="KW-0472">Membrane</keyword>
<keyword evidence="3" id="KW-0732">Signal</keyword>
<dbReference type="Gene3D" id="1.20.140.150">
    <property type="match status" value="1"/>
</dbReference>
<feature type="region of interest" description="Disordered" evidence="1">
    <location>
        <begin position="216"/>
        <end position="237"/>
    </location>
</feature>
<feature type="transmembrane region" description="Helical" evidence="2">
    <location>
        <begin position="179"/>
        <end position="203"/>
    </location>
</feature>
<dbReference type="GeneID" id="92095410"/>
<comment type="caution">
    <text evidence="4">The sequence shown here is derived from an EMBL/GenBank/DDBJ whole genome shotgun (WGS) entry which is preliminary data.</text>
</comment>
<protein>
    <submittedName>
        <fullName evidence="4">PH-response regulator protein palI/RIM9</fullName>
    </submittedName>
</protein>
<dbReference type="PANTHER" id="PTHR28013">
    <property type="entry name" value="PROTEIN DCV1-RELATED"/>
    <property type="match status" value="1"/>
</dbReference>
<dbReference type="EMBL" id="JAQQWL010000011">
    <property type="protein sequence ID" value="KAK8049208.1"/>
    <property type="molecule type" value="Genomic_DNA"/>
</dbReference>
<evidence type="ECO:0000256" key="1">
    <source>
        <dbReference type="SAM" id="MobiDB-lite"/>
    </source>
</evidence>
<dbReference type="PANTHER" id="PTHR28013:SF7">
    <property type="entry name" value="PALI-DOMAIN-CONTAINING PROTEIN"/>
    <property type="match status" value="1"/>
</dbReference>
<feature type="transmembrane region" description="Helical" evidence="2">
    <location>
        <begin position="141"/>
        <end position="167"/>
    </location>
</feature>
<sequence length="237" mass="25386">MARTGFFHHIGSFLLLAATVLLIVTCISAPVVNHLSVLKVRINDANEQDRGTIDFGTFGYCVDNVDSSINGCTRSHVGYNAAALVQQVPGSNIDLSDASAKTANALTKVMILHPIACGLSFIAFLLALGAGILGSFLASMVALLAFLVTLVVLITDFVGLALLRNAINKSDQATARYGAAAWTLLASAVCNLLATLILFFTCCSARLHKKRNRNATATKAERYDSPPHTTSTRRRWF</sequence>
<feature type="transmembrane region" description="Helical" evidence="2">
    <location>
        <begin position="111"/>
        <end position="134"/>
    </location>
</feature>